<feature type="domain" description="PIN" evidence="1">
    <location>
        <begin position="7"/>
        <end position="118"/>
    </location>
</feature>
<dbReference type="Pfam" id="PF01850">
    <property type="entry name" value="PIN"/>
    <property type="match status" value="1"/>
</dbReference>
<dbReference type="InterPro" id="IPR029060">
    <property type="entry name" value="PIN-like_dom_sf"/>
</dbReference>
<gene>
    <name evidence="2" type="ORF">PN36_06630</name>
</gene>
<dbReference type="EMBL" id="JSZA02000019">
    <property type="protein sequence ID" value="KHD08450.1"/>
    <property type="molecule type" value="Genomic_DNA"/>
</dbReference>
<protein>
    <recommendedName>
        <fullName evidence="1">PIN domain-containing protein</fullName>
    </recommendedName>
</protein>
<dbReference type="Proteomes" id="UP000030428">
    <property type="component" value="Unassembled WGS sequence"/>
</dbReference>
<dbReference type="AlphaFoldDB" id="A0A0A6PCF6"/>
<dbReference type="Gene3D" id="3.40.50.1010">
    <property type="entry name" value="5'-nuclease"/>
    <property type="match status" value="1"/>
</dbReference>
<proteinExistence type="predicted"/>
<evidence type="ECO:0000259" key="1">
    <source>
        <dbReference type="Pfam" id="PF01850"/>
    </source>
</evidence>
<dbReference type="CDD" id="cd18692">
    <property type="entry name" value="PIN_VapC-like"/>
    <property type="match status" value="1"/>
</dbReference>
<dbReference type="SUPFAM" id="SSF88723">
    <property type="entry name" value="PIN domain-like"/>
    <property type="match status" value="1"/>
</dbReference>
<organism evidence="2 3">
    <name type="scientific">Candidatus Thiomargarita nelsonii</name>
    <dbReference type="NCBI Taxonomy" id="1003181"/>
    <lineage>
        <taxon>Bacteria</taxon>
        <taxon>Pseudomonadati</taxon>
        <taxon>Pseudomonadota</taxon>
        <taxon>Gammaproteobacteria</taxon>
        <taxon>Thiotrichales</taxon>
        <taxon>Thiotrichaceae</taxon>
        <taxon>Thiomargarita</taxon>
    </lineage>
</organism>
<comment type="caution">
    <text evidence="2">The sequence shown here is derived from an EMBL/GenBank/DDBJ whole genome shotgun (WGS) entry which is preliminary data.</text>
</comment>
<sequence>MSDNHRFADSNVLIYAVDVDSPKKQIAIPLLLTGPLISTQVVNECSNVLRKKFQLDYTRIAEIIDNYLKTVTVVPVTMQTINIAWKMGEKYGYSYYDSLVIASALENDCTIFYSEDLQHGQVIENRLRIENPFLSS</sequence>
<name>A0A0A6PCF6_9GAMM</name>
<accession>A0A0A6PCF6</accession>
<keyword evidence="3" id="KW-1185">Reference proteome</keyword>
<reference evidence="2 3" key="1">
    <citation type="journal article" date="2016" name="Front. Microbiol.">
        <title>Single-Cell (Meta-)Genomics of a Dimorphic Candidatus Thiomargarita nelsonii Reveals Genomic Plasticity.</title>
        <authorList>
            <person name="Flood B.E."/>
            <person name="Fliss P."/>
            <person name="Jones D.S."/>
            <person name="Dick G.J."/>
            <person name="Jain S."/>
            <person name="Kaster A.K."/>
            <person name="Winkel M."/>
            <person name="Mussmann M."/>
            <person name="Bailey J."/>
        </authorList>
    </citation>
    <scope>NUCLEOTIDE SEQUENCE [LARGE SCALE GENOMIC DNA]</scope>
    <source>
        <strain evidence="2">Hydrate Ridge</strain>
    </source>
</reference>
<dbReference type="InterPro" id="IPR002716">
    <property type="entry name" value="PIN_dom"/>
</dbReference>
<evidence type="ECO:0000313" key="2">
    <source>
        <dbReference type="EMBL" id="KHD08450.1"/>
    </source>
</evidence>
<evidence type="ECO:0000313" key="3">
    <source>
        <dbReference type="Proteomes" id="UP000030428"/>
    </source>
</evidence>